<proteinExistence type="predicted"/>
<dbReference type="InterPro" id="IPR003329">
    <property type="entry name" value="Cytidylyl_trans"/>
</dbReference>
<dbReference type="Proteomes" id="UP001320119">
    <property type="component" value="Chromosome"/>
</dbReference>
<reference evidence="1 2" key="1">
    <citation type="journal article" date="2022" name="IScience">
        <title>An ultrasensitive nanofiber-based assay for enzymatic hydrolysis and deep-sea microbial degradation of cellulose.</title>
        <authorList>
            <person name="Tsudome M."/>
            <person name="Tachioka M."/>
            <person name="Miyazaki M."/>
            <person name="Uchimura K."/>
            <person name="Tsuda M."/>
            <person name="Takaki Y."/>
            <person name="Deguchi S."/>
        </authorList>
    </citation>
    <scope>NUCLEOTIDE SEQUENCE [LARGE SCALE GENOMIC DNA]</scope>
    <source>
        <strain evidence="1 2">GE09</strain>
    </source>
</reference>
<dbReference type="InterPro" id="IPR050793">
    <property type="entry name" value="CMP-NeuNAc_synthase"/>
</dbReference>
<dbReference type="AlphaFoldDB" id="A0AAN2BLM3"/>
<dbReference type="EMBL" id="AP023086">
    <property type="protein sequence ID" value="BCD99288.1"/>
    <property type="molecule type" value="Genomic_DNA"/>
</dbReference>
<protein>
    <submittedName>
        <fullName evidence="1">Pseudaminic acid cytidylyltransferase</fullName>
        <ecNumber evidence="1">2.7.7.81</ecNumber>
    </submittedName>
</protein>
<dbReference type="RefSeq" id="WP_236984408.1">
    <property type="nucleotide sequence ID" value="NZ_AP023086.1"/>
</dbReference>
<dbReference type="NCBIfam" id="TIGR03584">
    <property type="entry name" value="PseF"/>
    <property type="match status" value="1"/>
</dbReference>
<dbReference type="PANTHER" id="PTHR21485:SF6">
    <property type="entry name" value="N-ACYLNEURAMINATE CYTIDYLYLTRANSFERASE-RELATED"/>
    <property type="match status" value="1"/>
</dbReference>
<dbReference type="SUPFAM" id="SSF53448">
    <property type="entry name" value="Nucleotide-diphospho-sugar transferases"/>
    <property type="match status" value="1"/>
</dbReference>
<dbReference type="KEGG" id="marq:MARGE09_P3489"/>
<dbReference type="Gene3D" id="3.90.550.10">
    <property type="entry name" value="Spore Coat Polysaccharide Biosynthesis Protein SpsA, Chain A"/>
    <property type="match status" value="1"/>
</dbReference>
<gene>
    <name evidence="1" type="ORF">MARGE09_P3489</name>
</gene>
<dbReference type="PANTHER" id="PTHR21485">
    <property type="entry name" value="HAD SUPERFAMILY MEMBERS CMAS AND KDSC"/>
    <property type="match status" value="1"/>
</dbReference>
<dbReference type="Pfam" id="PF02348">
    <property type="entry name" value="CTP_transf_3"/>
    <property type="match status" value="1"/>
</dbReference>
<keyword evidence="2" id="KW-1185">Reference proteome</keyword>
<accession>A0AAN2BLM3</accession>
<dbReference type="InterPro" id="IPR029044">
    <property type="entry name" value="Nucleotide-diphossugar_trans"/>
</dbReference>
<keyword evidence="1" id="KW-0808">Transferase</keyword>
<dbReference type="GO" id="GO:0008781">
    <property type="term" value="F:N-acylneuraminate cytidylyltransferase activity"/>
    <property type="evidence" value="ECO:0007669"/>
    <property type="project" value="TreeGrafter"/>
</dbReference>
<name>A0AAN2BLM3_9GAMM</name>
<sequence length="237" mass="26048">MTQSKPSVLGLIPARGGSKRIPQKNIRPFLGKPILDYAIKAAQACALFDDVVVSTDCEKIAAIARDCDASTPFMRPPALADDFTGTQAVVEHAIKALAAHGQHFDYVCCIYATNPLLQSAALVEGFNRLRQEQCDYVVSAVAFDFPIQRALVCDGNKIMPAQAESMLARSQDLTPMYHDAAQFYWGTSQAFSHGKLLWGDKTRAVILPSTQVQDIDTLDDWVIAEIKYQRLQEQLGG</sequence>
<evidence type="ECO:0000313" key="1">
    <source>
        <dbReference type="EMBL" id="BCD99288.1"/>
    </source>
</evidence>
<keyword evidence="1" id="KW-0548">Nucleotidyltransferase</keyword>
<dbReference type="InterPro" id="IPR020039">
    <property type="entry name" value="PseF"/>
</dbReference>
<dbReference type="EC" id="2.7.7.81" evidence="1"/>
<dbReference type="CDD" id="cd02513">
    <property type="entry name" value="CMP-NeuAc_Synthase"/>
    <property type="match status" value="1"/>
</dbReference>
<organism evidence="1 2">
    <name type="scientific">Marinagarivorans cellulosilyticus</name>
    <dbReference type="NCBI Taxonomy" id="2721545"/>
    <lineage>
        <taxon>Bacteria</taxon>
        <taxon>Pseudomonadati</taxon>
        <taxon>Pseudomonadota</taxon>
        <taxon>Gammaproteobacteria</taxon>
        <taxon>Cellvibrionales</taxon>
        <taxon>Cellvibrionaceae</taxon>
        <taxon>Marinagarivorans</taxon>
    </lineage>
</organism>
<evidence type="ECO:0000313" key="2">
    <source>
        <dbReference type="Proteomes" id="UP001320119"/>
    </source>
</evidence>